<gene>
    <name evidence="2" type="ORF">PACLA_8A027228</name>
</gene>
<dbReference type="CDD" id="cd05382">
    <property type="entry name" value="CAP_GAPR1-like"/>
    <property type="match status" value="1"/>
</dbReference>
<comment type="caution">
    <text evidence="1">Lacks conserved residue(s) required for the propagation of feature annotation.</text>
</comment>
<dbReference type="Pfam" id="PF00188">
    <property type="entry name" value="CAP"/>
    <property type="match status" value="1"/>
</dbReference>
<dbReference type="OrthoDB" id="5983074at2759"/>
<dbReference type="PANTHER" id="PTHR10334">
    <property type="entry name" value="CYSTEINE-RICH SECRETORY PROTEIN-RELATED"/>
    <property type="match status" value="1"/>
</dbReference>
<dbReference type="InterPro" id="IPR034113">
    <property type="entry name" value="SCP_GAPR1-like"/>
</dbReference>
<dbReference type="PRINTS" id="PR00837">
    <property type="entry name" value="V5TPXLIKE"/>
</dbReference>
<dbReference type="EMBL" id="CACRXK020000421">
    <property type="protein sequence ID" value="CAB3981712.1"/>
    <property type="molecule type" value="Genomic_DNA"/>
</dbReference>
<accession>A0A7D9DBN2</accession>
<protein>
    <submittedName>
        <fullName evidence="2">Uncharacterized protein</fullName>
    </submittedName>
</protein>
<organism evidence="2 3">
    <name type="scientific">Paramuricea clavata</name>
    <name type="common">Red gorgonian</name>
    <name type="synonym">Violescent sea-whip</name>
    <dbReference type="NCBI Taxonomy" id="317549"/>
    <lineage>
        <taxon>Eukaryota</taxon>
        <taxon>Metazoa</taxon>
        <taxon>Cnidaria</taxon>
        <taxon>Anthozoa</taxon>
        <taxon>Octocorallia</taxon>
        <taxon>Malacalcyonacea</taxon>
        <taxon>Plexauridae</taxon>
        <taxon>Paramuricea</taxon>
    </lineage>
</organism>
<comment type="caution">
    <text evidence="2">The sequence shown here is derived from an EMBL/GenBank/DDBJ whole genome shotgun (WGS) entry which is preliminary data.</text>
</comment>
<dbReference type="InterPro" id="IPR001283">
    <property type="entry name" value="CRISP-related"/>
</dbReference>
<evidence type="ECO:0000256" key="1">
    <source>
        <dbReference type="PROSITE-ProRule" id="PRU01005"/>
    </source>
</evidence>
<dbReference type="SUPFAM" id="SSF55797">
    <property type="entry name" value="PR-1-like"/>
    <property type="match status" value="1"/>
</dbReference>
<dbReference type="PROSITE" id="PS51670">
    <property type="entry name" value="SHKT"/>
    <property type="match status" value="1"/>
</dbReference>
<keyword evidence="3" id="KW-1185">Reference proteome</keyword>
<dbReference type="InterPro" id="IPR035940">
    <property type="entry name" value="CAP_sf"/>
</dbReference>
<dbReference type="InterPro" id="IPR014044">
    <property type="entry name" value="CAP_dom"/>
</dbReference>
<dbReference type="InterPro" id="IPR003582">
    <property type="entry name" value="ShKT_dom"/>
</dbReference>
<proteinExistence type="predicted"/>
<reference evidence="2" key="1">
    <citation type="submission" date="2020-04" db="EMBL/GenBank/DDBJ databases">
        <authorList>
            <person name="Alioto T."/>
            <person name="Alioto T."/>
            <person name="Gomez Garrido J."/>
        </authorList>
    </citation>
    <scope>NUCLEOTIDE SEQUENCE</scope>
    <source>
        <strain evidence="2">A484AB</strain>
    </source>
</reference>
<sequence length="334" mass="38310">MWRFLLLAIHFTLVNCYQNNIFTAVPNAFFKDCLLEINKYRKLHGAFALRWSDDLQYHAQTRADKLASDQFLQNDIEVGDRLGQGETVSYLSPSKEMCRTFPPSGDCYACRDTIATWYNESKHYNYITGYSVDGTKQVLHFTQLVWKDSVKVGLATALSPRYGVITVARYHPRGNIGFLDDYIRNVAPRGSNDGFDGNDGDRGQGGPSCRKRKAIIPTYKDCVNEYGDDLCDFYAQLPDYCEYNAAFMKVSCAKSCGVCEKRFPAPPVIESEGERKLELHWQIGKWFKCHGGFQRRSVKCFHKHNSHDYLVRNKFCRRELGDEPTKYKDCPLGV</sequence>
<name>A0A7D9DBN2_PARCT</name>
<evidence type="ECO:0000313" key="2">
    <source>
        <dbReference type="EMBL" id="CAB3981712.1"/>
    </source>
</evidence>
<dbReference type="Gene3D" id="3.40.33.10">
    <property type="entry name" value="CAP"/>
    <property type="match status" value="1"/>
</dbReference>
<dbReference type="Proteomes" id="UP001152795">
    <property type="component" value="Unassembled WGS sequence"/>
</dbReference>
<evidence type="ECO:0000313" key="3">
    <source>
        <dbReference type="Proteomes" id="UP001152795"/>
    </source>
</evidence>
<dbReference type="SMART" id="SM00198">
    <property type="entry name" value="SCP"/>
    <property type="match status" value="1"/>
</dbReference>
<dbReference type="AlphaFoldDB" id="A0A7D9DBN2"/>
<dbReference type="Pfam" id="PF01549">
    <property type="entry name" value="ShK"/>
    <property type="match status" value="1"/>
</dbReference>